<feature type="coiled-coil region" evidence="3">
    <location>
        <begin position="221"/>
        <end position="248"/>
    </location>
</feature>
<feature type="coiled-coil region" evidence="3">
    <location>
        <begin position="669"/>
        <end position="696"/>
    </location>
</feature>
<feature type="compositionally biased region" description="Gly residues" evidence="4">
    <location>
        <begin position="1528"/>
        <end position="1549"/>
    </location>
</feature>
<protein>
    <submittedName>
        <fullName evidence="6">Peptidase M23</fullName>
    </submittedName>
</protein>
<dbReference type="EMBL" id="LR796483">
    <property type="protein sequence ID" value="CAB4148033.1"/>
    <property type="molecule type" value="Genomic_DNA"/>
</dbReference>
<dbReference type="PANTHER" id="PTHR21666">
    <property type="entry name" value="PEPTIDASE-RELATED"/>
    <property type="match status" value="1"/>
</dbReference>
<dbReference type="CDD" id="cd12797">
    <property type="entry name" value="M23_peptidase"/>
    <property type="match status" value="1"/>
</dbReference>
<keyword evidence="3" id="KW-0175">Coiled coil</keyword>
<evidence type="ECO:0000259" key="5">
    <source>
        <dbReference type="Pfam" id="PF01551"/>
    </source>
</evidence>
<dbReference type="SUPFAM" id="SSF51261">
    <property type="entry name" value="Duplicated hybrid motif"/>
    <property type="match status" value="1"/>
</dbReference>
<evidence type="ECO:0000256" key="1">
    <source>
        <dbReference type="ARBA" id="ARBA00022529"/>
    </source>
</evidence>
<feature type="coiled-coil region" evidence="3">
    <location>
        <begin position="1023"/>
        <end position="1088"/>
    </location>
</feature>
<reference evidence="6" key="1">
    <citation type="submission" date="2020-04" db="EMBL/GenBank/DDBJ databases">
        <authorList>
            <person name="Chiriac C."/>
            <person name="Salcher M."/>
            <person name="Ghai R."/>
            <person name="Kavagutti S V."/>
        </authorList>
    </citation>
    <scope>NUCLEOTIDE SEQUENCE</scope>
</reference>
<feature type="region of interest" description="Disordered" evidence="4">
    <location>
        <begin position="1528"/>
        <end position="1556"/>
    </location>
</feature>
<dbReference type="Pfam" id="PF01551">
    <property type="entry name" value="Peptidase_M23"/>
    <property type="match status" value="1"/>
</dbReference>
<dbReference type="PANTHER" id="PTHR21666:SF270">
    <property type="entry name" value="MUREIN HYDROLASE ACTIVATOR ENVC"/>
    <property type="match status" value="1"/>
</dbReference>
<dbReference type="InterPro" id="IPR050570">
    <property type="entry name" value="Cell_wall_metabolism_enzyme"/>
</dbReference>
<dbReference type="GO" id="GO:0004222">
    <property type="term" value="F:metalloendopeptidase activity"/>
    <property type="evidence" value="ECO:0007669"/>
    <property type="project" value="TreeGrafter"/>
</dbReference>
<keyword evidence="2" id="KW-0081">Bacteriolytic enzyme</keyword>
<evidence type="ECO:0000256" key="2">
    <source>
        <dbReference type="ARBA" id="ARBA00022638"/>
    </source>
</evidence>
<evidence type="ECO:0000256" key="4">
    <source>
        <dbReference type="SAM" id="MobiDB-lite"/>
    </source>
</evidence>
<proteinExistence type="predicted"/>
<dbReference type="Gene3D" id="2.70.70.10">
    <property type="entry name" value="Glucose Permease (Domain IIA)"/>
    <property type="match status" value="1"/>
</dbReference>
<dbReference type="GO" id="GO:0042742">
    <property type="term" value="P:defense response to bacterium"/>
    <property type="evidence" value="ECO:0007669"/>
    <property type="project" value="UniProtKB-KW"/>
</dbReference>
<feature type="domain" description="M23ase beta-sheet core" evidence="5">
    <location>
        <begin position="2083"/>
        <end position="2176"/>
    </location>
</feature>
<accession>A0A6J5MSG1</accession>
<feature type="region of interest" description="Disordered" evidence="4">
    <location>
        <begin position="1918"/>
        <end position="1942"/>
    </location>
</feature>
<dbReference type="GO" id="GO:0031640">
    <property type="term" value="P:killing of cells of another organism"/>
    <property type="evidence" value="ECO:0007669"/>
    <property type="project" value="UniProtKB-KW"/>
</dbReference>
<keyword evidence="1" id="KW-0929">Antimicrobial</keyword>
<feature type="coiled-coil region" evidence="3">
    <location>
        <begin position="2006"/>
        <end position="2033"/>
    </location>
</feature>
<evidence type="ECO:0000256" key="3">
    <source>
        <dbReference type="SAM" id="Coils"/>
    </source>
</evidence>
<evidence type="ECO:0000313" key="6">
    <source>
        <dbReference type="EMBL" id="CAB4148033.1"/>
    </source>
</evidence>
<organism evidence="6">
    <name type="scientific">uncultured Caudovirales phage</name>
    <dbReference type="NCBI Taxonomy" id="2100421"/>
    <lineage>
        <taxon>Viruses</taxon>
        <taxon>Duplodnaviria</taxon>
        <taxon>Heunggongvirae</taxon>
        <taxon>Uroviricota</taxon>
        <taxon>Caudoviricetes</taxon>
        <taxon>Peduoviridae</taxon>
        <taxon>Maltschvirus</taxon>
        <taxon>Maltschvirus maltsch</taxon>
    </lineage>
</organism>
<dbReference type="InterPro" id="IPR016047">
    <property type="entry name" value="M23ase_b-sheet_dom"/>
</dbReference>
<feature type="coiled-coil region" evidence="3">
    <location>
        <begin position="1583"/>
        <end position="1631"/>
    </location>
</feature>
<name>A0A6J5MSG1_9CAUD</name>
<sequence>MASTQATIDLVVRGSNAVNKLVQDVNQLQSAVDRINSRTLDVGPANLQRRANSLAAVMEGSAARANDLGRDRNQILLQQRQAIERLTQAQLSQQRAIEKAASTEKELVRLGRRDELASRRVSELRDALRESAGQAEQFGDRMAEASASATTLQSRLNQIRQATRNAISAASGLIDVNQTLSAANAVNALAREYNKYGDSLRRSTRESGLTDRTLPRQIAVFGDLRNQIEQAETSLSGLRAQLRQLGSTEVAIDIPVRPVSQRELTSPAGMAQVAQQATESQRIQQENELRQQRNARRGEVASEIAAQEASLASLEKRAAGLGKVITGNQDSVSRMMANRNPANQTGLSASLNQIQAQAESLALIANNSAIASTAYNRFTVAAEMASIKLARAQQNTFTALAAGFSGGGGSSIPEGLRRASDVAGARSMVGQVLTEMPTIATGASEAALGSYINMLQNLKTLVPALSIEYRALEEGIARANEEMRSAQLGIVDAPSSRLGSLQAVTQRQRFEDREQKVQEKRQKDINDVFEKQNDLIDKINSSRLSGDQKVDLRERAERAVNALIENRLEDSREMTRLIERQLKAAVDLAKPKPPQFFGVPGKDFLPITGKLTGGDLVPGSPAAKNRIAEEERKAADREFAKNASAFKDLTKYTQEAERNAQKLQAGYDRLDLTQALDEYLADLSNVERAADQLLKKLSTVPGTGQSSIKDFDSRLKAAVEGNGASKQLSSQTLQLEKLQKRLVEVEIDGVDVSQNKARVEKLIADIKSGQIPTSKQSVDLVAKELKDARARLGISQSQAKIDGKIADVLRGAVGDPSKKINDLAAQQKYAIEINDTYQKTEEILTSIGKASIPEAQKLALSFGIDQARNELYENRLESAQMITKEINKQLGLETAMQAGATKKKLTESSWGLAFEKAKDIRQDMGTEGLQERNEAQRIMMNQLSALQDIQTRYAIEEKKGVQLVGEKITLSNLINRIKNDELGLTIANTEAIGESIRLLNAAGRYRKNEAILNDSYGGSSSGNKATETTAQQLEARRERLLNLARGGLGQLITLESKGVTVSSQKLEIEQAISDIQSLRNKASQQELATLASKVVAARNFASAMAIDLKAGALPGVGLQAALQKLQEARGARQDFFGGASPAEAIDKIVREFNTEKSGGAIGGAASAGENAVNSYVNGIKGGIPAAADAMADLGKAGITAIKKALGIASPSRVMLEIAKNQIDTYVNFLRSALPQVEAAAKAIGEVGIPPGGGVPEEAIIKPISERRKTEFLDAEEIQRNRVIAGFAASNLTGPISSKDEVARFNQITDKITEFINQTRTSIDREKFFGSHLMESAEVAMGARLPSPELKAMLATMADFYGVPAELTPNLERVAASGDQAKQEAIQLNAVIDKFVKGLNDIANLINTGAALASPSKIQDPFAEARRIADETDASNAAAAREKAKVQEVFKDSIAKAAEMDAKNVKKATADSFAAARAQADADAKSAADILSRQILDPVETAAPEGGRRIGSAIEELFDRVAEALGFGGNGIGRGGPGNPRPPAGGGAGGNFSRDPGDLARQAAAAAQQGPEALLGLAELTKPAKASTAELEALSAVLKELRSVLDPTIQGFDRLDNQLRETAANIDRQIERRAPDADFLTRRFGPRSGAAISEGLIGGAFPLLFGQDLGASLGGLAGGAAGGFLGGGLGFGLSLAGTALGNAVDEADKLDKELIKVNASAKGVGNTSADVDRLASSLGVAKDEAVKVLEQFRQFSSAEIRRDLALVFGAGRDAILEKFESIVKEEDVLQAIVASRKEIGNEEAISLVHALQAQGSVRTQLMLREALLRVAEKETIEQLKKVRIQDRLLALLSGFGAGPLDPAGSSGPRIDSKIFGEERAKEQQKLFDKERQQRTRNIDEAVKESQKLFKEVDKLSESYSEKERKRKEKGKDNSSQIAAEAARQAEQLARNQIELDNAVFRNRMQLADQEYEIRKRIVGLLENLLETQAPSAERGAVSFVNEISGIQRGYNAEVRQLQQEIARAGQELKSASAMISAQRAGVVSVTAGSGKVSGASGVTATSVAGYPITSRQGMRKHPVTGAMKMHQGTDIGTPSGTALSYSVGGSVTQATSLGGYGKVLEVQLENGVTAFAAHLNEVMVKVGQKFAANQLLARTGATGIGTRPHLHMEGRKGSDSTAPLPFLRLGGKPSGVLARGQSQVIGADGDTAVAKANLNSQVAASQRLIPLLKQERDLKIELAVANKVQSIMGEEDGLTEIEKEIEKRKIRNRLALKGVAPEIIEGEIRLYDAMLESSKILGGYKNQVASLKLVRDKATVSTIEAALADYSKVSAARALTDAETAIVLQLETKLGLLKTIEAVQNRSNRDAEKTRSAAKESVMTPREKVDEKIGKLREELAALTNTGNIAISVADGIGNAFDQAFQGLISGSMSAQEALSSFFKGVASTFLSMAAEIIAKQMAMITLQTILRALGAFVGGGGGGGGVSTPWPSGLDFNPSAFAMPALAANGAYFSNGTATFANGGAFSNSIVSSPTLFRFADGGVTKTGEMGEAGPEAIMPLRRGPGGRLGVDASGLRAAMGPAPGSSSASQVLSMSFETTNFGGTEYVSREQLELAMAETRKAATKDGANRGMTMTLDRIKNSGSTRRRIGV</sequence>
<dbReference type="InterPro" id="IPR011055">
    <property type="entry name" value="Dup_hybrid_motif"/>
</dbReference>
<gene>
    <name evidence="6" type="ORF">UFOVP431_86</name>
</gene>